<evidence type="ECO:0000256" key="2">
    <source>
        <dbReference type="ARBA" id="ARBA00011738"/>
    </source>
</evidence>
<keyword evidence="5 10" id="KW-0489">Methyltransferase</keyword>
<keyword evidence="9 10" id="KW-0694">RNA-binding</keyword>
<gene>
    <name evidence="10" type="primary">nep1</name>
    <name evidence="11" type="ORF">HC235_10930</name>
</gene>
<dbReference type="EC" id="2.1.1.-" evidence="10"/>
<proteinExistence type="inferred from homology"/>
<keyword evidence="4 10" id="KW-0698">rRNA processing</keyword>
<feature type="site" description="Interaction with substrate rRNA" evidence="10">
    <location>
        <position position="103"/>
    </location>
</feature>
<feature type="site" description="Interaction with substrate rRNA" evidence="10">
    <location>
        <position position="107"/>
    </location>
</feature>
<dbReference type="RefSeq" id="WP_011901503.1">
    <property type="nucleotide sequence ID" value="NZ_JAAVJF010000006.1"/>
</dbReference>
<keyword evidence="8 10" id="KW-0699">rRNA-binding</keyword>
<protein>
    <recommendedName>
        <fullName evidence="10">Ribosomal RNA small subunit methyltransferase Nep1</fullName>
        <ecNumber evidence="10">2.1.1.-</ecNumber>
    </recommendedName>
    <alternativeName>
        <fullName evidence="10">16S rRNA (pseudouridine-N1-)-methyltransferase Nep1</fullName>
    </alternativeName>
</protein>
<reference evidence="11 12" key="1">
    <citation type="journal article" date="2020" name="Nat. Commun.">
        <title>The structures of two archaeal type IV pili illuminate evolutionary relationships.</title>
        <authorList>
            <person name="Wang F."/>
            <person name="Baquero D.P."/>
            <person name="Su Z."/>
            <person name="Beltran L.C."/>
            <person name="Prangishvili D."/>
            <person name="Krupovic M."/>
            <person name="Egelman E.H."/>
        </authorList>
    </citation>
    <scope>NUCLEOTIDE SEQUENCE [LARGE SCALE GENOMIC DNA]</scope>
    <source>
        <strain evidence="11 12">2GA</strain>
    </source>
</reference>
<dbReference type="HAMAP" id="MF_00554">
    <property type="entry name" value="NEP1"/>
    <property type="match status" value="1"/>
</dbReference>
<evidence type="ECO:0000313" key="11">
    <source>
        <dbReference type="EMBL" id="NYR16432.1"/>
    </source>
</evidence>
<feature type="binding site" evidence="10">
    <location>
        <position position="174"/>
    </location>
    <ligand>
        <name>S-adenosyl-L-methionine</name>
        <dbReference type="ChEBI" id="CHEBI:59789"/>
    </ligand>
</feature>
<keyword evidence="12" id="KW-1185">Reference proteome</keyword>
<evidence type="ECO:0000256" key="8">
    <source>
        <dbReference type="ARBA" id="ARBA00022730"/>
    </source>
</evidence>
<evidence type="ECO:0000256" key="3">
    <source>
        <dbReference type="ARBA" id="ARBA00022517"/>
    </source>
</evidence>
<dbReference type="InterPro" id="IPR029028">
    <property type="entry name" value="Alpha/beta_knot_MTases"/>
</dbReference>
<dbReference type="GeneID" id="5056310"/>
<keyword evidence="7 10" id="KW-0949">S-adenosyl-L-methionine</keyword>
<dbReference type="Pfam" id="PF03587">
    <property type="entry name" value="EMG1"/>
    <property type="match status" value="1"/>
</dbReference>
<dbReference type="Gene3D" id="3.40.1280.10">
    <property type="match status" value="1"/>
</dbReference>
<name>A0A7L4PCF5_9CREN</name>
<evidence type="ECO:0000256" key="1">
    <source>
        <dbReference type="ARBA" id="ARBA00008115"/>
    </source>
</evidence>
<evidence type="ECO:0000256" key="9">
    <source>
        <dbReference type="ARBA" id="ARBA00022884"/>
    </source>
</evidence>
<feature type="site" description="Stabilizes Arg-xx" evidence="10">
    <location>
        <position position="61"/>
    </location>
</feature>
<dbReference type="CDD" id="cd18088">
    <property type="entry name" value="Nep1-like"/>
    <property type="match status" value="1"/>
</dbReference>
<dbReference type="InterPro" id="IPR005304">
    <property type="entry name" value="Rbsml_bgen_MeTrfase_EMG1/NEP1"/>
</dbReference>
<evidence type="ECO:0000256" key="4">
    <source>
        <dbReference type="ARBA" id="ARBA00022552"/>
    </source>
</evidence>
<comment type="function">
    <text evidence="10">Methyltransferase involved in ribosomal biogenesis. Specifically catalyzes the N1-methylation of the pseudouridine corresponding to position 914 in M.jannaschii 16S rRNA.</text>
</comment>
<dbReference type="EMBL" id="JAAVJF010000006">
    <property type="protein sequence ID" value="NYR16432.1"/>
    <property type="molecule type" value="Genomic_DNA"/>
</dbReference>
<evidence type="ECO:0000256" key="6">
    <source>
        <dbReference type="ARBA" id="ARBA00022679"/>
    </source>
</evidence>
<sequence>MILVLAESALELVPREIWSHPAVVADARRRGKKPGGILLDRSRHHPAMAVLLDSRRRGRPDIVHQALLVFQYSLLAARGLGRMYIHTLGDYVISVDPSTRVPKNYNNFVSLVEQLFATGRVPPEGRPLMEIRRQGLRDLLTELGGRWVVMHEAGLRIPLVQLGKEVLDSVVVIGGFPHGDFNNKWVLEEAAARYSLGEVAMDAAQVACRVVAAAEAAAGLL</sequence>
<dbReference type="Proteomes" id="UP000554766">
    <property type="component" value="Unassembled WGS sequence"/>
</dbReference>
<keyword evidence="3 10" id="KW-0690">Ribosome biogenesis</keyword>
<dbReference type="SUPFAM" id="SSF75217">
    <property type="entry name" value="alpha/beta knot"/>
    <property type="match status" value="1"/>
</dbReference>
<organism evidence="11 12">
    <name type="scientific">Pyrobaculum arsenaticum</name>
    <dbReference type="NCBI Taxonomy" id="121277"/>
    <lineage>
        <taxon>Archaea</taxon>
        <taxon>Thermoproteota</taxon>
        <taxon>Thermoprotei</taxon>
        <taxon>Thermoproteales</taxon>
        <taxon>Thermoproteaceae</taxon>
        <taxon>Pyrobaculum</taxon>
    </lineage>
</organism>
<feature type="binding site" evidence="10">
    <location>
        <begin position="197"/>
        <end position="202"/>
    </location>
    <ligand>
        <name>S-adenosyl-L-methionine</name>
        <dbReference type="ChEBI" id="CHEBI:59789"/>
    </ligand>
</feature>
<evidence type="ECO:0000313" key="12">
    <source>
        <dbReference type="Proteomes" id="UP000554766"/>
    </source>
</evidence>
<comment type="similarity">
    <text evidence="1 10">Belongs to the class IV-like SAM-binding methyltransferase superfamily. RNA methyltransferase NEP1 family.</text>
</comment>
<keyword evidence="6 10" id="KW-0808">Transferase</keyword>
<comment type="subunit">
    <text evidence="2 10">Homodimer.</text>
</comment>
<dbReference type="PANTHER" id="PTHR12636">
    <property type="entry name" value="NEP1/MRA1"/>
    <property type="match status" value="1"/>
</dbReference>
<dbReference type="InterPro" id="IPR023503">
    <property type="entry name" value="Ribosome_NEP1_arc"/>
</dbReference>
<comment type="caution">
    <text evidence="11">The sequence shown here is derived from an EMBL/GenBank/DDBJ whole genome shotgun (WGS) entry which is preliminary data.</text>
</comment>
<evidence type="ECO:0000256" key="7">
    <source>
        <dbReference type="ARBA" id="ARBA00022691"/>
    </source>
</evidence>
<accession>A0A7L4PCF5</accession>
<dbReference type="GO" id="GO:0070475">
    <property type="term" value="P:rRNA base methylation"/>
    <property type="evidence" value="ECO:0007669"/>
    <property type="project" value="InterPro"/>
</dbReference>
<feature type="site" description="Interaction with substrate rRNA" evidence="10">
    <location>
        <position position="59"/>
    </location>
</feature>
<dbReference type="AlphaFoldDB" id="A0A7L4PCF5"/>
<dbReference type="FunFam" id="3.40.1280.10:FF:000042">
    <property type="entry name" value="Ribosomal RNA small subunit methyltransferase Nep1"/>
    <property type="match status" value="1"/>
</dbReference>
<dbReference type="PANTHER" id="PTHR12636:SF5">
    <property type="entry name" value="RIBOSOMAL RNA SMALL SUBUNIT METHYLTRANSFERASE NEP1"/>
    <property type="match status" value="1"/>
</dbReference>
<evidence type="ECO:0000256" key="5">
    <source>
        <dbReference type="ARBA" id="ARBA00022603"/>
    </source>
</evidence>
<comment type="catalytic activity">
    <reaction evidence="10">
        <text>a pseudouridine in rRNA + S-adenosyl-L-methionine = an N(1)-methylpseudouridine in rRNA + S-adenosyl-L-homocysteine + H(+)</text>
        <dbReference type="Rhea" id="RHEA:46696"/>
        <dbReference type="Rhea" id="RHEA-COMP:11634"/>
        <dbReference type="Rhea" id="RHEA-COMP:13933"/>
        <dbReference type="ChEBI" id="CHEBI:15378"/>
        <dbReference type="ChEBI" id="CHEBI:57856"/>
        <dbReference type="ChEBI" id="CHEBI:59789"/>
        <dbReference type="ChEBI" id="CHEBI:65314"/>
        <dbReference type="ChEBI" id="CHEBI:74890"/>
    </reaction>
</comment>
<dbReference type="SMR" id="A0A7L4PCF5"/>
<dbReference type="InterPro" id="IPR029026">
    <property type="entry name" value="tRNA_m1G_MTases_N"/>
</dbReference>
<dbReference type="GO" id="GO:0070037">
    <property type="term" value="F:rRNA (pseudouridine) methyltransferase activity"/>
    <property type="evidence" value="ECO:0007669"/>
    <property type="project" value="UniProtKB-UniRule"/>
</dbReference>
<feature type="site" description="Interaction with substrate rRNA" evidence="10">
    <location>
        <position position="100"/>
    </location>
</feature>
<dbReference type="OMA" id="VYVHTRN"/>
<evidence type="ECO:0000256" key="10">
    <source>
        <dbReference type="HAMAP-Rule" id="MF_00554"/>
    </source>
</evidence>
<dbReference type="GO" id="GO:0019843">
    <property type="term" value="F:rRNA binding"/>
    <property type="evidence" value="ECO:0007669"/>
    <property type="project" value="UniProtKB-UniRule"/>
</dbReference>
<feature type="binding site" evidence="10">
    <location>
        <position position="179"/>
    </location>
    <ligand>
        <name>S-adenosyl-L-methionine</name>
        <dbReference type="ChEBI" id="CHEBI:59789"/>
    </ligand>
</feature>